<proteinExistence type="predicted"/>
<organism evidence="1">
    <name type="scientific">Anguilla anguilla</name>
    <name type="common">European freshwater eel</name>
    <name type="synonym">Muraena anguilla</name>
    <dbReference type="NCBI Taxonomy" id="7936"/>
    <lineage>
        <taxon>Eukaryota</taxon>
        <taxon>Metazoa</taxon>
        <taxon>Chordata</taxon>
        <taxon>Craniata</taxon>
        <taxon>Vertebrata</taxon>
        <taxon>Euteleostomi</taxon>
        <taxon>Actinopterygii</taxon>
        <taxon>Neopterygii</taxon>
        <taxon>Teleostei</taxon>
        <taxon>Anguilliformes</taxon>
        <taxon>Anguillidae</taxon>
        <taxon>Anguilla</taxon>
    </lineage>
</organism>
<evidence type="ECO:0000313" key="1">
    <source>
        <dbReference type="EMBL" id="JAH05116.1"/>
    </source>
</evidence>
<name>A0A0E9PKD5_ANGAN</name>
<reference evidence="1" key="2">
    <citation type="journal article" date="2015" name="Fish Shellfish Immunol.">
        <title>Early steps in the European eel (Anguilla anguilla)-Vibrio vulnificus interaction in the gills: Role of the RtxA13 toxin.</title>
        <authorList>
            <person name="Callol A."/>
            <person name="Pajuelo D."/>
            <person name="Ebbesson L."/>
            <person name="Teles M."/>
            <person name="MacKenzie S."/>
            <person name="Amaro C."/>
        </authorList>
    </citation>
    <scope>NUCLEOTIDE SEQUENCE</scope>
</reference>
<dbReference type="AlphaFoldDB" id="A0A0E9PKD5"/>
<dbReference type="EMBL" id="GBXM01103461">
    <property type="protein sequence ID" value="JAH05116.1"/>
    <property type="molecule type" value="Transcribed_RNA"/>
</dbReference>
<accession>A0A0E9PKD5</accession>
<sequence length="31" mass="3896">MFHEYLYTVLVIIKQCPHTPWFYTRGFLDYL</sequence>
<protein>
    <submittedName>
        <fullName evidence="1">Uncharacterized protein</fullName>
    </submittedName>
</protein>
<reference evidence="1" key="1">
    <citation type="submission" date="2014-11" db="EMBL/GenBank/DDBJ databases">
        <authorList>
            <person name="Amaro Gonzalez C."/>
        </authorList>
    </citation>
    <scope>NUCLEOTIDE SEQUENCE</scope>
</reference>